<gene>
    <name evidence="2" type="ORF">LSINAPIS_LOCUS12421</name>
</gene>
<dbReference type="AlphaFoldDB" id="A0A5E4QVY2"/>
<evidence type="ECO:0000313" key="3">
    <source>
        <dbReference type="Proteomes" id="UP000324832"/>
    </source>
</evidence>
<dbReference type="EMBL" id="FZQP02005844">
    <property type="protein sequence ID" value="VVD02148.1"/>
    <property type="molecule type" value="Genomic_DNA"/>
</dbReference>
<dbReference type="PANTHER" id="PTHR37159:SF1">
    <property type="entry name" value="GH11867P"/>
    <property type="match status" value="1"/>
</dbReference>
<dbReference type="Proteomes" id="UP000324832">
    <property type="component" value="Unassembled WGS sequence"/>
</dbReference>
<dbReference type="PANTHER" id="PTHR37159">
    <property type="entry name" value="GH11867P"/>
    <property type="match status" value="1"/>
</dbReference>
<evidence type="ECO:0000256" key="1">
    <source>
        <dbReference type="SAM" id="SignalP"/>
    </source>
</evidence>
<organism evidence="2 3">
    <name type="scientific">Leptidea sinapis</name>
    <dbReference type="NCBI Taxonomy" id="189913"/>
    <lineage>
        <taxon>Eukaryota</taxon>
        <taxon>Metazoa</taxon>
        <taxon>Ecdysozoa</taxon>
        <taxon>Arthropoda</taxon>
        <taxon>Hexapoda</taxon>
        <taxon>Insecta</taxon>
        <taxon>Pterygota</taxon>
        <taxon>Neoptera</taxon>
        <taxon>Endopterygota</taxon>
        <taxon>Lepidoptera</taxon>
        <taxon>Glossata</taxon>
        <taxon>Ditrysia</taxon>
        <taxon>Papilionoidea</taxon>
        <taxon>Pieridae</taxon>
        <taxon>Dismorphiinae</taxon>
        <taxon>Leptidea</taxon>
    </lineage>
</organism>
<reference evidence="2 3" key="1">
    <citation type="submission" date="2017-07" db="EMBL/GenBank/DDBJ databases">
        <authorList>
            <person name="Talla V."/>
            <person name="Backstrom N."/>
        </authorList>
    </citation>
    <scope>NUCLEOTIDE SEQUENCE [LARGE SCALE GENOMIC DNA]</scope>
</reference>
<sequence length="222" mass="25715">MMGFIAVLSIPSIIQVLVQTQRSNSEYTSYKRYLSTHLHMLSWYSYELKPGSKSWRSLETVRKRHLRAGTTARLKNQGTVSQRDLSLTIFGFMGFAMLKPDEFQITQLKEGDLDAFVHFWGVIGSMLGIKDRYNICRKTYEETHQICQVILDKVYTPCLTNVPEYFEHSARAMTVGASAYFSNIEANFVIYKTKHLANVPGYIYTEVDRLVLLRKLKRCRCK</sequence>
<proteinExistence type="predicted"/>
<accession>A0A5E4QVY2</accession>
<keyword evidence="3" id="KW-1185">Reference proteome</keyword>
<feature type="chain" id="PRO_5022876361" evidence="1">
    <location>
        <begin position="21"/>
        <end position="222"/>
    </location>
</feature>
<evidence type="ECO:0000313" key="2">
    <source>
        <dbReference type="EMBL" id="VVD02148.1"/>
    </source>
</evidence>
<feature type="signal peptide" evidence="1">
    <location>
        <begin position="1"/>
        <end position="20"/>
    </location>
</feature>
<keyword evidence="1" id="KW-0732">Signal</keyword>
<protein>
    <submittedName>
        <fullName evidence="2">Uncharacterized protein</fullName>
    </submittedName>
</protein>
<name>A0A5E4QVY2_9NEOP</name>